<protein>
    <submittedName>
        <fullName evidence="1">Uncharacterized protein</fullName>
    </submittedName>
</protein>
<accession>A0A0N9R3D8</accession>
<dbReference type="Proteomes" id="UP000203826">
    <property type="component" value="Segment"/>
</dbReference>
<dbReference type="EMBL" id="KT820662">
    <property type="protein sequence ID" value="ALH23020.1"/>
    <property type="molecule type" value="Genomic_DNA"/>
</dbReference>
<dbReference type="KEGG" id="vg:26048981"/>
<proteinExistence type="predicted"/>
<organism evidence="1 2">
    <name type="scientific">Chrysochromulina ericina virus CeV-01B</name>
    <dbReference type="NCBI Taxonomy" id="3070830"/>
    <lineage>
        <taxon>Viruses</taxon>
        <taxon>Varidnaviria</taxon>
        <taxon>Bamfordvirae</taxon>
        <taxon>Nucleocytoviricota</taxon>
        <taxon>Megaviricetes</taxon>
        <taxon>Imitervirales</taxon>
        <taxon>Mesomimiviridae</taxon>
        <taxon>Tethysvirus</taxon>
        <taxon>Tethysvirus raunefjordenense</taxon>
    </lineage>
</organism>
<keyword evidence="2" id="KW-1185">Reference proteome</keyword>
<name>A0A0N9R3D8_9VIRU</name>
<reference evidence="1 2" key="1">
    <citation type="journal article" date="2015" name="Genome Announc.">
        <title>The 474-Kilobase-Pair Complete Genome Sequence of CeV-01B, a Virus Infecting Haptolina (Chrysochromulina) ericina (Prymnesiophyceae).</title>
        <authorList>
            <person name="Gallot-Lavallee L."/>
            <person name="Pagarete A."/>
            <person name="Legendre M."/>
            <person name="Santini S."/>
            <person name="Sandaa R.A."/>
            <person name="Himmelbauer H."/>
            <person name="Ogata H."/>
            <person name="Bratbak G."/>
            <person name="Claverie J.M."/>
        </authorList>
    </citation>
    <scope>NUCLEOTIDE SEQUENCE [LARGE SCALE GENOMIC DNA]</scope>
    <source>
        <strain evidence="1">CeV-01B</strain>
    </source>
</reference>
<dbReference type="OrthoDB" id="41363at10239"/>
<gene>
    <name evidence="1" type="ORF">ceV_114</name>
</gene>
<sequence length="122" mass="14661">MDYITDFVCTYHLIEDLDYSDMLYKTQLMQAFIPDISNSEINIDDAFDKIDKMIEILFKKYSLNTLIIMLMDKYPNYNRELQFQMCFSYYSFYIIHKILCGIIDDNLDEDICKNLINKLNIN</sequence>
<evidence type="ECO:0000313" key="2">
    <source>
        <dbReference type="Proteomes" id="UP000203826"/>
    </source>
</evidence>
<evidence type="ECO:0000313" key="1">
    <source>
        <dbReference type="EMBL" id="ALH23020.1"/>
    </source>
</evidence>